<evidence type="ECO:0008006" key="2">
    <source>
        <dbReference type="Google" id="ProtNLM"/>
    </source>
</evidence>
<evidence type="ECO:0000313" key="1">
    <source>
        <dbReference type="EMBL" id="QHT19022.1"/>
    </source>
</evidence>
<dbReference type="EMBL" id="MN739661">
    <property type="protein sequence ID" value="QHT19022.1"/>
    <property type="molecule type" value="Genomic_DNA"/>
</dbReference>
<name>A0A6C0DRK5_9ZZZZ</name>
<protein>
    <recommendedName>
        <fullName evidence="2">TROVE domain-containing protein</fullName>
    </recommendedName>
</protein>
<sequence length="616" mass="71311">MSELSSTEYPELPSLVFDKKYVEEKVVSLYFQANRKTAEALITFSELLKSTLDYLVCRLSVDYQESKNYLTLLYRMIGQTRDCFSHGKGEQQVSYAMIYVWYSFFPDLSLYAARSFVSGKYPYGSWRDIKYLCQYVRSQSNENHPIIHYCIWLMNQSLHNDFVKYFDFCNKQTNDSNDSNSHLRVGVGFDSKQLTLIAKWVPRENKRFDWLFNLLVIDWFSTYQTTFLSKCEYQSIKYFAALSKCKRMYRQMVSTLNSKIDTIECHLCSKNYNKIKPELIPQIAFMKYKDLLLNRSKKIIDKPSEISDLGSGLSSDGGSSSSGICYDYINKKISEQHIAMHFYLKHFPNDLGCYEEPCQKKMLSNIPLAYYVSEAIKMITASETTSEFTSRNIITNRELLNKQWAQLSSSVGIKKLHGFIPFLDMSESMYGEQLHTAIGIACLIAERTTFGKKILVYDNQPTWINLDCCSDGNFVSMIECIYRSTLATTKTRSNISSAVQLLLDALVTTNYTDLNIRVLKFVFISNQYSTFHNITIKNLFSAASKQLPIIVHWNISSSWVDDLKVDPGCFYFSGESIYPLKMLDINHIATPYEVVRQVVRHERYDLLDKYVCSNLS</sequence>
<proteinExistence type="predicted"/>
<reference evidence="1" key="1">
    <citation type="journal article" date="2020" name="Nature">
        <title>Giant virus diversity and host interactions through global metagenomics.</title>
        <authorList>
            <person name="Schulz F."/>
            <person name="Roux S."/>
            <person name="Paez-Espino D."/>
            <person name="Jungbluth S."/>
            <person name="Walsh D.A."/>
            <person name="Denef V.J."/>
            <person name="McMahon K.D."/>
            <person name="Konstantinidis K.T."/>
            <person name="Eloe-Fadrosh E.A."/>
            <person name="Kyrpides N.C."/>
            <person name="Woyke T."/>
        </authorList>
    </citation>
    <scope>NUCLEOTIDE SEQUENCE</scope>
    <source>
        <strain evidence="1">GVMAG-M-3300023174-49</strain>
    </source>
</reference>
<dbReference type="AlphaFoldDB" id="A0A6C0DRK5"/>
<accession>A0A6C0DRK5</accession>
<organism evidence="1">
    <name type="scientific">viral metagenome</name>
    <dbReference type="NCBI Taxonomy" id="1070528"/>
    <lineage>
        <taxon>unclassified sequences</taxon>
        <taxon>metagenomes</taxon>
        <taxon>organismal metagenomes</taxon>
    </lineage>
</organism>